<accession>A0A3D3R835</accession>
<proteinExistence type="predicted"/>
<evidence type="ECO:0000313" key="2">
    <source>
        <dbReference type="Proteomes" id="UP000263642"/>
    </source>
</evidence>
<comment type="caution">
    <text evidence="1">The sequence shown here is derived from an EMBL/GenBank/DDBJ whole genome shotgun (WGS) entry which is preliminary data.</text>
</comment>
<evidence type="ECO:0000313" key="1">
    <source>
        <dbReference type="EMBL" id="HCO24975.1"/>
    </source>
</evidence>
<organism evidence="1 2">
    <name type="scientific">Gimesia maris</name>
    <dbReference type="NCBI Taxonomy" id="122"/>
    <lineage>
        <taxon>Bacteria</taxon>
        <taxon>Pseudomonadati</taxon>
        <taxon>Planctomycetota</taxon>
        <taxon>Planctomycetia</taxon>
        <taxon>Planctomycetales</taxon>
        <taxon>Planctomycetaceae</taxon>
        <taxon>Gimesia</taxon>
    </lineage>
</organism>
<gene>
    <name evidence="1" type="ORF">DIT97_18845</name>
</gene>
<dbReference type="EMBL" id="DQAY01000114">
    <property type="protein sequence ID" value="HCO24975.1"/>
    <property type="molecule type" value="Genomic_DNA"/>
</dbReference>
<sequence length="73" mass="8116">MFDVEAEGKVPAISHLSDREPLLLSFSSELLVALTASEFPRSFVNPTTGFIKAEPIGANRFESRRQPTEMLVH</sequence>
<dbReference type="AlphaFoldDB" id="A0A3D3R835"/>
<protein>
    <submittedName>
        <fullName evidence="1">Uncharacterized protein</fullName>
    </submittedName>
</protein>
<dbReference type="Proteomes" id="UP000263642">
    <property type="component" value="Unassembled WGS sequence"/>
</dbReference>
<reference evidence="1 2" key="1">
    <citation type="journal article" date="2018" name="Nat. Biotechnol.">
        <title>A standardized bacterial taxonomy based on genome phylogeny substantially revises the tree of life.</title>
        <authorList>
            <person name="Parks D.H."/>
            <person name="Chuvochina M."/>
            <person name="Waite D.W."/>
            <person name="Rinke C."/>
            <person name="Skarshewski A."/>
            <person name="Chaumeil P.A."/>
            <person name="Hugenholtz P."/>
        </authorList>
    </citation>
    <scope>NUCLEOTIDE SEQUENCE [LARGE SCALE GENOMIC DNA]</scope>
    <source>
        <strain evidence="1">UBA9375</strain>
    </source>
</reference>
<name>A0A3D3R835_9PLAN</name>